<organism evidence="4 5">
    <name type="scientific">Candidatus Merdicola faecigallinarum</name>
    <dbReference type="NCBI Taxonomy" id="2840862"/>
    <lineage>
        <taxon>Bacteria</taxon>
        <taxon>Bacillati</taxon>
        <taxon>Bacillota</taxon>
        <taxon>Clostridia</taxon>
        <taxon>Candidatus Merdicola</taxon>
    </lineage>
</organism>
<evidence type="ECO:0000313" key="5">
    <source>
        <dbReference type="Proteomes" id="UP000824093"/>
    </source>
</evidence>
<feature type="transmembrane region" description="Helical" evidence="2">
    <location>
        <begin position="12"/>
        <end position="34"/>
    </location>
</feature>
<comment type="caution">
    <text evidence="4">The sequence shown here is derived from an EMBL/GenBank/DDBJ whole genome shotgun (WGS) entry which is preliminary data.</text>
</comment>
<dbReference type="EMBL" id="DVNH01000044">
    <property type="protein sequence ID" value="HIU52103.1"/>
    <property type="molecule type" value="Genomic_DNA"/>
</dbReference>
<dbReference type="InterPro" id="IPR013094">
    <property type="entry name" value="AB_hydrolase_3"/>
</dbReference>
<dbReference type="Pfam" id="PF07859">
    <property type="entry name" value="Abhydrolase_3"/>
    <property type="match status" value="1"/>
</dbReference>
<reference evidence="4" key="2">
    <citation type="journal article" date="2021" name="PeerJ">
        <title>Extensive microbial diversity within the chicken gut microbiome revealed by metagenomics and culture.</title>
        <authorList>
            <person name="Gilroy R."/>
            <person name="Ravi A."/>
            <person name="Getino M."/>
            <person name="Pursley I."/>
            <person name="Horton D.L."/>
            <person name="Alikhan N.F."/>
            <person name="Baker D."/>
            <person name="Gharbi K."/>
            <person name="Hall N."/>
            <person name="Watson M."/>
            <person name="Adriaenssens E.M."/>
            <person name="Foster-Nyarko E."/>
            <person name="Jarju S."/>
            <person name="Secka A."/>
            <person name="Antonio M."/>
            <person name="Oren A."/>
            <person name="Chaudhuri R.R."/>
            <person name="La Ragione R."/>
            <person name="Hildebrand F."/>
            <person name="Pallen M.J."/>
        </authorList>
    </citation>
    <scope>NUCLEOTIDE SEQUENCE</scope>
    <source>
        <strain evidence="4">CHK195-15760</strain>
    </source>
</reference>
<evidence type="ECO:0000313" key="4">
    <source>
        <dbReference type="EMBL" id="HIU52103.1"/>
    </source>
</evidence>
<name>A0A9D1SA66_9FIRM</name>
<proteinExistence type="predicted"/>
<keyword evidence="2" id="KW-0812">Transmembrane</keyword>
<dbReference type="AlphaFoldDB" id="A0A9D1SA66"/>
<dbReference type="SUPFAM" id="SSF53474">
    <property type="entry name" value="alpha/beta-Hydrolases"/>
    <property type="match status" value="1"/>
</dbReference>
<dbReference type="Proteomes" id="UP000824093">
    <property type="component" value="Unassembled WGS sequence"/>
</dbReference>
<dbReference type="InterPro" id="IPR050300">
    <property type="entry name" value="GDXG_lipolytic_enzyme"/>
</dbReference>
<accession>A0A9D1SA66</accession>
<protein>
    <submittedName>
        <fullName evidence="4">Alpha/beta hydrolase fold domain-containing protein</fullName>
    </submittedName>
</protein>
<evidence type="ECO:0000259" key="3">
    <source>
        <dbReference type="Pfam" id="PF07859"/>
    </source>
</evidence>
<dbReference type="GO" id="GO:0016787">
    <property type="term" value="F:hydrolase activity"/>
    <property type="evidence" value="ECO:0007669"/>
    <property type="project" value="UniProtKB-KW"/>
</dbReference>
<keyword evidence="2" id="KW-0472">Membrane</keyword>
<dbReference type="InterPro" id="IPR029058">
    <property type="entry name" value="AB_hydrolase_fold"/>
</dbReference>
<reference evidence="4" key="1">
    <citation type="submission" date="2020-10" db="EMBL/GenBank/DDBJ databases">
        <authorList>
            <person name="Gilroy R."/>
        </authorList>
    </citation>
    <scope>NUCLEOTIDE SEQUENCE</scope>
    <source>
        <strain evidence="4">CHK195-15760</strain>
    </source>
</reference>
<keyword evidence="2" id="KW-1133">Transmembrane helix</keyword>
<evidence type="ECO:0000256" key="1">
    <source>
        <dbReference type="ARBA" id="ARBA00022801"/>
    </source>
</evidence>
<sequence length="302" mass="34284">MPVVNNIIRVGLKVIIGILVFIILLAIIELIYLFKGEVKSTAPKEIKKTYQLQEKAYKGRNVFVLSSKNGERSDLVIMYIHGGSYVGELTDQHWNFMRKLVDDTGAIVIAPDYPLTPKYNYEDVKSMMEPLYQEVIQKVDPEHLVVMGDSAGGGLALGLMETLGEKSIAQPSQLILLSPWLDVTMENEEINEVEKVDPVLNKMALKIAGENYSGKEGKENYFVNPVYGPLDKLRNVTIFTGTYDILNPDAKKIEKRAKEENADIQLIEKEKAYHVWMLDIDDENNMEAKQTYQQIIELLKKD</sequence>
<evidence type="ECO:0000256" key="2">
    <source>
        <dbReference type="SAM" id="Phobius"/>
    </source>
</evidence>
<keyword evidence="1 4" id="KW-0378">Hydrolase</keyword>
<dbReference type="PANTHER" id="PTHR48081:SF8">
    <property type="entry name" value="ALPHA_BETA HYDROLASE FOLD-3 DOMAIN-CONTAINING PROTEIN-RELATED"/>
    <property type="match status" value="1"/>
</dbReference>
<feature type="domain" description="Alpha/beta hydrolase fold-3" evidence="3">
    <location>
        <begin position="77"/>
        <end position="277"/>
    </location>
</feature>
<gene>
    <name evidence="4" type="ORF">IAB70_05765</name>
</gene>
<dbReference type="PANTHER" id="PTHR48081">
    <property type="entry name" value="AB HYDROLASE SUPERFAMILY PROTEIN C4A8.06C"/>
    <property type="match status" value="1"/>
</dbReference>
<dbReference type="Gene3D" id="3.40.50.1820">
    <property type="entry name" value="alpha/beta hydrolase"/>
    <property type="match status" value="1"/>
</dbReference>